<feature type="domain" description="Molybdopterin dinucleotide-binding" evidence="6">
    <location>
        <begin position="603"/>
        <end position="681"/>
    </location>
</feature>
<evidence type="ECO:0000259" key="6">
    <source>
        <dbReference type="Pfam" id="PF01568"/>
    </source>
</evidence>
<dbReference type="RefSeq" id="WP_185904185.1">
    <property type="nucleotide sequence ID" value="NZ_JACMSE010000001.1"/>
</dbReference>
<keyword evidence="3" id="KW-0732">Signal</keyword>
<evidence type="ECO:0000256" key="5">
    <source>
        <dbReference type="SAM" id="MobiDB-lite"/>
    </source>
</evidence>
<dbReference type="Gene3D" id="2.40.40.20">
    <property type="match status" value="1"/>
</dbReference>
<reference evidence="7 8" key="1">
    <citation type="submission" date="2020-08" db="EMBL/GenBank/DDBJ databases">
        <authorList>
            <person name="Liu C."/>
            <person name="Sun Q."/>
        </authorList>
    </citation>
    <scope>NUCLEOTIDE SEQUENCE [LARGE SCALE GENOMIC DNA]</scope>
    <source>
        <strain evidence="7 8">N22</strain>
    </source>
</reference>
<dbReference type="Gene3D" id="3.40.228.10">
    <property type="entry name" value="Dimethylsulfoxide Reductase, domain 2"/>
    <property type="match status" value="1"/>
</dbReference>
<evidence type="ECO:0000313" key="8">
    <source>
        <dbReference type="Proteomes" id="UP000587396"/>
    </source>
</evidence>
<accession>A0A842JBK2</accession>
<keyword evidence="4" id="KW-0560">Oxidoreductase</keyword>
<dbReference type="EMBL" id="JACMSE010000001">
    <property type="protein sequence ID" value="MBC2888216.1"/>
    <property type="molecule type" value="Genomic_DNA"/>
</dbReference>
<evidence type="ECO:0000256" key="1">
    <source>
        <dbReference type="ARBA" id="ARBA00022485"/>
    </source>
</evidence>
<keyword evidence="1" id="KW-0004">4Fe-4S</keyword>
<protein>
    <submittedName>
        <fullName evidence="7">Tetrathionate reductase subunit A</fullName>
    </submittedName>
</protein>
<evidence type="ECO:0000256" key="3">
    <source>
        <dbReference type="ARBA" id="ARBA00022729"/>
    </source>
</evidence>
<dbReference type="GO" id="GO:0043546">
    <property type="term" value="F:molybdopterin cofactor binding"/>
    <property type="evidence" value="ECO:0007669"/>
    <property type="project" value="InterPro"/>
</dbReference>
<feature type="region of interest" description="Disordered" evidence="5">
    <location>
        <begin position="723"/>
        <end position="744"/>
    </location>
</feature>
<keyword evidence="8" id="KW-1185">Reference proteome</keyword>
<dbReference type="InterPro" id="IPR006657">
    <property type="entry name" value="MoPterin_dinucl-bd_dom"/>
</dbReference>
<evidence type="ECO:0000313" key="7">
    <source>
        <dbReference type="EMBL" id="MBC2888216.1"/>
    </source>
</evidence>
<dbReference type="GO" id="GO:0051539">
    <property type="term" value="F:4 iron, 4 sulfur cluster binding"/>
    <property type="evidence" value="ECO:0007669"/>
    <property type="project" value="UniProtKB-KW"/>
</dbReference>
<organism evidence="7 8">
    <name type="scientific">Gordonibacter massiliensis</name>
    <name type="common">ex Traore et al. 2017</name>
    <dbReference type="NCBI Taxonomy" id="1841863"/>
    <lineage>
        <taxon>Bacteria</taxon>
        <taxon>Bacillati</taxon>
        <taxon>Actinomycetota</taxon>
        <taxon>Coriobacteriia</taxon>
        <taxon>Eggerthellales</taxon>
        <taxon>Eggerthellaceae</taxon>
        <taxon>Gordonibacter</taxon>
    </lineage>
</organism>
<dbReference type="PANTHER" id="PTHR43742">
    <property type="entry name" value="TRIMETHYLAMINE-N-OXIDE REDUCTASE"/>
    <property type="match status" value="1"/>
</dbReference>
<dbReference type="SUPFAM" id="SSF50692">
    <property type="entry name" value="ADC-like"/>
    <property type="match status" value="1"/>
</dbReference>
<dbReference type="Pfam" id="PF01568">
    <property type="entry name" value="Molydop_binding"/>
    <property type="match status" value="1"/>
</dbReference>
<keyword evidence="1" id="KW-0411">Iron-sulfur</keyword>
<sequence>MGAFPGSNGKSFQGIAKRTLDRLQTGECTIDVVDPVLGNGCVTPTAKGITWVPIKTATNAAFALGIVRKILEDKTYNATFLSCPNYQSAFAGGFASYTNASHLVIVDENHPNYRKLMRAADAGLEEPPADPKATTPVPYYVVIDQATGQPAIHTQSDAAQFEYEGEVNGVKVRSSFLFLKDNAFEHTLDEYAEITGTSVATMERIAKEFVSHGTKASARLGFGGSATANGTTGVLAYPALNGLIGSAQMTGGCNCYRIGSKTTTDGDRYKLATVKGKPAVSAKNATYICRTQKLFSQTDEYKARVAAGEKDPKPKLPWLNVPSTSDNQALVSIVNEYPYQAKILVSWMTNTIQASSGALRDSVIEKLKDTSVVPLHIACDAFIGEHAQLADYIVPDTTPFESFGLVTQEGYWRGKGNTVRWQAKQPSTIELSDGRFASFEAFCVDVAKACDVPGFGDNAIEAADGTSYPLNDAADFFLKAVANLAFAEEPVADVRDEDVKLQALDELPAAWKEAVTPEEWPKVLNVLSRGGRFWPIETSQKNGRSAYAKEYLIQYYSEKKALNKNPYSGVHPDAALRYVPEDFCDRTPIAEVYSEQEWPFRSTNYKPRFRSISMQANSPIMRDLCEKNYLELNLDDAAELGIKDGDTVRITNPTGDVMTGEAMVRAGIARSTFGVAYGYGHHAYGAQDAEIDGTLAKGDPAIAAGVHLQTMLDPMLEDGVIYPHADSDAGSPGRSGGMYNIEKA</sequence>
<evidence type="ECO:0000256" key="2">
    <source>
        <dbReference type="ARBA" id="ARBA00022505"/>
    </source>
</evidence>
<dbReference type="AlphaFoldDB" id="A0A842JBK2"/>
<keyword evidence="2" id="KW-0500">Molybdenum</keyword>
<comment type="caution">
    <text evidence="7">The sequence shown here is derived from an EMBL/GenBank/DDBJ whole genome shotgun (WGS) entry which is preliminary data.</text>
</comment>
<dbReference type="PANTHER" id="PTHR43742:SF9">
    <property type="entry name" value="TETRATHIONATE REDUCTASE SUBUNIT A"/>
    <property type="match status" value="1"/>
</dbReference>
<keyword evidence="1" id="KW-0479">Metal-binding</keyword>
<keyword evidence="1" id="KW-0408">Iron</keyword>
<dbReference type="InterPro" id="IPR050612">
    <property type="entry name" value="Prok_Mopterin_Oxidored"/>
</dbReference>
<dbReference type="SUPFAM" id="SSF53706">
    <property type="entry name" value="Formate dehydrogenase/DMSO reductase, domains 1-3"/>
    <property type="match status" value="1"/>
</dbReference>
<dbReference type="GO" id="GO:0016491">
    <property type="term" value="F:oxidoreductase activity"/>
    <property type="evidence" value="ECO:0007669"/>
    <property type="project" value="UniProtKB-KW"/>
</dbReference>
<proteinExistence type="predicted"/>
<dbReference type="InterPro" id="IPR009010">
    <property type="entry name" value="Asp_de-COase-like_dom_sf"/>
</dbReference>
<evidence type="ECO:0000256" key="4">
    <source>
        <dbReference type="ARBA" id="ARBA00023002"/>
    </source>
</evidence>
<name>A0A842JBK2_9ACTN</name>
<dbReference type="Proteomes" id="UP000587396">
    <property type="component" value="Unassembled WGS sequence"/>
</dbReference>
<gene>
    <name evidence="7" type="ORF">H7313_02470</name>
</gene>